<dbReference type="SUPFAM" id="SSF52518">
    <property type="entry name" value="Thiamin diphosphate-binding fold (THDP-binding)"/>
    <property type="match status" value="1"/>
</dbReference>
<reference evidence="5 6" key="1">
    <citation type="submission" date="2023-04" db="EMBL/GenBank/DDBJ databases">
        <authorList>
            <person name="Hsu D."/>
        </authorList>
    </citation>
    <scope>NUCLEOTIDE SEQUENCE [LARGE SCALE GENOMIC DNA]</scope>
    <source>
        <strain evidence="5 6">MK1</strain>
    </source>
</reference>
<sequence length="582" mass="63278">MGGNIHVRSPYHELVWQIAGQQGEGIDSTGDVLASALNGQGYYLYGYREFSSRIKGGHTQYRLRISHNPVGAISHKLHILIALDQQSFTTREHALVPEGLLITDEDLDIGNTRTRHNVVVAPLAKLAEEQGNRIVRNMVALGVSAAVMNMDPEVFSERLRDRFGKKGDAIVNLNIGAVKAGYHWAVDAGLSGRLPLKPGDGNSRLFMIGNHAAALGAVMGGCRFLAAYPITPATEIMEYLSRTLPDVGGVVVQTEDEIAAVTMAIGAAYAGARAITSTSGPGVSLMAEAIGLAGMTETPIVIVDAQRAGPSTGLPTKHEQSDLLSAILGTHGEIPKVVMTPNTVSECFYQTARAFNIAEKYQCPVIVLSDVALSLGKQTVEPFDVTKLKVFRGKLLDEPEETLEPGALFQRYAFTQSGLSPRTIPGTRDGIHKVTGLEHDETGMPTESPALRIAMMDKRLTKIPDMLPNSTHYQGPAQPDYLLVGYGSTFGAIDEARQMLEDEGFAVGHLQLKIVWPFPIAEMDFNMEGAKNIFIIENNATGQLQHLLNMFSPYDRKTMPIRKYDGRPFMPLEIYEQVRGGV</sequence>
<dbReference type="NCBIfam" id="TIGR03710">
    <property type="entry name" value="OAFO_sf"/>
    <property type="match status" value="1"/>
</dbReference>
<dbReference type="PANTHER" id="PTHR32154">
    <property type="entry name" value="PYRUVATE-FLAVODOXIN OXIDOREDUCTASE-RELATED"/>
    <property type="match status" value="1"/>
</dbReference>
<proteinExistence type="predicted"/>
<dbReference type="RefSeq" id="WP_366924662.1">
    <property type="nucleotide sequence ID" value="NZ_CP121694.1"/>
</dbReference>
<dbReference type="InterPro" id="IPR002880">
    <property type="entry name" value="Pyrv_Fd/Flavodoxin_OxRdtase_N"/>
</dbReference>
<keyword evidence="1" id="KW-0560">Oxidoreductase</keyword>
<dbReference type="Proteomes" id="UP001329915">
    <property type="component" value="Chromosome"/>
</dbReference>
<dbReference type="Pfam" id="PF01558">
    <property type="entry name" value="POR"/>
    <property type="match status" value="1"/>
</dbReference>
<dbReference type="AlphaFoldDB" id="A0AAU0ULN9"/>
<dbReference type="Gene3D" id="3.40.920.10">
    <property type="entry name" value="Pyruvate-ferredoxin oxidoreductase, PFOR, domain III"/>
    <property type="match status" value="1"/>
</dbReference>
<dbReference type="GO" id="GO:0016903">
    <property type="term" value="F:oxidoreductase activity, acting on the aldehyde or oxo group of donors"/>
    <property type="evidence" value="ECO:0007669"/>
    <property type="project" value="InterPro"/>
</dbReference>
<dbReference type="Gene3D" id="3.40.50.970">
    <property type="match status" value="1"/>
</dbReference>
<evidence type="ECO:0000259" key="4">
    <source>
        <dbReference type="Pfam" id="PF17147"/>
    </source>
</evidence>
<dbReference type="CDD" id="cd07034">
    <property type="entry name" value="TPP_PYR_PFOR_IOR-alpha_like"/>
    <property type="match status" value="1"/>
</dbReference>
<evidence type="ECO:0000313" key="5">
    <source>
        <dbReference type="EMBL" id="WRO21835.1"/>
    </source>
</evidence>
<accession>A0AAU0ULN9</accession>
<dbReference type="InterPro" id="IPR002869">
    <property type="entry name" value="Pyrv_flavodox_OxRed_cen"/>
</dbReference>
<dbReference type="InterPro" id="IPR022367">
    <property type="entry name" value="2-oxoacid/accept_OxRdtase_asu"/>
</dbReference>
<feature type="domain" description="Pyruvate flavodoxin/ferredoxin oxidoreductase pyrimidine binding" evidence="3">
    <location>
        <begin position="216"/>
        <end position="455"/>
    </location>
</feature>
<dbReference type="PANTHER" id="PTHR32154:SF20">
    <property type="entry name" value="2-OXOGLUTARATE OXIDOREDUCTASE SUBUNIT KORA"/>
    <property type="match status" value="1"/>
</dbReference>
<dbReference type="InterPro" id="IPR019752">
    <property type="entry name" value="Pyrv/ketoisovalerate_OxRed_cat"/>
</dbReference>
<dbReference type="SUPFAM" id="SSF52922">
    <property type="entry name" value="TK C-terminal domain-like"/>
    <property type="match status" value="1"/>
</dbReference>
<dbReference type="KEGG" id="dbc:MFMK1_001656"/>
<dbReference type="EMBL" id="CP121694">
    <property type="protein sequence ID" value="WRO21835.1"/>
    <property type="molecule type" value="Genomic_DNA"/>
</dbReference>
<evidence type="ECO:0000259" key="3">
    <source>
        <dbReference type="Pfam" id="PF01855"/>
    </source>
</evidence>
<dbReference type="Pfam" id="PF01855">
    <property type="entry name" value="POR_N"/>
    <property type="match status" value="1"/>
</dbReference>
<organism evidence="5 6">
    <name type="scientific">Metallumcola ferriviriculae</name>
    <dbReference type="NCBI Taxonomy" id="3039180"/>
    <lineage>
        <taxon>Bacteria</taxon>
        <taxon>Bacillati</taxon>
        <taxon>Bacillota</taxon>
        <taxon>Clostridia</taxon>
        <taxon>Neomoorellales</taxon>
        <taxon>Desulfitibacteraceae</taxon>
        <taxon>Metallumcola</taxon>
    </lineage>
</organism>
<dbReference type="InterPro" id="IPR029061">
    <property type="entry name" value="THDP-binding"/>
</dbReference>
<dbReference type="Pfam" id="PF17147">
    <property type="entry name" value="PFOR_II"/>
    <property type="match status" value="1"/>
</dbReference>
<evidence type="ECO:0000313" key="6">
    <source>
        <dbReference type="Proteomes" id="UP001329915"/>
    </source>
</evidence>
<evidence type="ECO:0000256" key="1">
    <source>
        <dbReference type="ARBA" id="ARBA00023002"/>
    </source>
</evidence>
<feature type="domain" description="Pyruvate/ketoisovalerate oxidoreductase catalytic" evidence="2">
    <location>
        <begin position="23"/>
        <end position="182"/>
    </location>
</feature>
<dbReference type="InterPro" id="IPR050722">
    <property type="entry name" value="Pyruvate:ferred/Flavod_OxRd"/>
</dbReference>
<dbReference type="Gene3D" id="3.40.50.920">
    <property type="match status" value="1"/>
</dbReference>
<feature type="domain" description="Pyruvate:ferredoxin oxidoreductase core" evidence="4">
    <location>
        <begin position="480"/>
        <end position="545"/>
    </location>
</feature>
<dbReference type="InterPro" id="IPR009014">
    <property type="entry name" value="Transketo_C/PFOR_II"/>
</dbReference>
<protein>
    <submittedName>
        <fullName evidence="5">2-oxoacid:acceptor oxidoreductase subunit alpha</fullName>
    </submittedName>
</protein>
<evidence type="ECO:0000259" key="2">
    <source>
        <dbReference type="Pfam" id="PF01558"/>
    </source>
</evidence>
<keyword evidence="6" id="KW-1185">Reference proteome</keyword>
<gene>
    <name evidence="5" type="ORF">MFMK1_001656</name>
</gene>
<name>A0AAU0ULN9_9FIRM</name>
<dbReference type="FunFam" id="3.40.50.970:FF:000022">
    <property type="entry name" value="2-oxoglutarate ferredoxin oxidoreductase alpha subunit"/>
    <property type="match status" value="1"/>
</dbReference>
<dbReference type="InterPro" id="IPR033412">
    <property type="entry name" value="PFOR_II"/>
</dbReference>
<dbReference type="SUPFAM" id="SSF53323">
    <property type="entry name" value="Pyruvate-ferredoxin oxidoreductase, PFOR, domain III"/>
    <property type="match status" value="1"/>
</dbReference>
<dbReference type="GO" id="GO:0006979">
    <property type="term" value="P:response to oxidative stress"/>
    <property type="evidence" value="ECO:0007669"/>
    <property type="project" value="TreeGrafter"/>
</dbReference>